<organism evidence="1 2">
    <name type="scientific">Setaria viridis</name>
    <name type="common">Green bristlegrass</name>
    <name type="synonym">Setaria italica subsp. viridis</name>
    <dbReference type="NCBI Taxonomy" id="4556"/>
    <lineage>
        <taxon>Eukaryota</taxon>
        <taxon>Viridiplantae</taxon>
        <taxon>Streptophyta</taxon>
        <taxon>Embryophyta</taxon>
        <taxon>Tracheophyta</taxon>
        <taxon>Spermatophyta</taxon>
        <taxon>Magnoliopsida</taxon>
        <taxon>Liliopsida</taxon>
        <taxon>Poales</taxon>
        <taxon>Poaceae</taxon>
        <taxon>PACMAD clade</taxon>
        <taxon>Panicoideae</taxon>
        <taxon>Panicodae</taxon>
        <taxon>Paniceae</taxon>
        <taxon>Cenchrinae</taxon>
        <taxon>Setaria</taxon>
    </lineage>
</organism>
<accession>A0A4V6D5H1</accession>
<protein>
    <submittedName>
        <fullName evidence="1">Uncharacterized protein</fullName>
    </submittedName>
</protein>
<dbReference type="EMBL" id="CM016557">
    <property type="protein sequence ID" value="TKW10056.1"/>
    <property type="molecule type" value="Genomic_DNA"/>
</dbReference>
<name>A0A4V6D5H1_SETVI</name>
<reference evidence="1" key="1">
    <citation type="submission" date="2019-03" db="EMBL/GenBank/DDBJ databases">
        <title>WGS assembly of Setaria viridis.</title>
        <authorList>
            <person name="Huang P."/>
            <person name="Jenkins J."/>
            <person name="Grimwood J."/>
            <person name="Barry K."/>
            <person name="Healey A."/>
            <person name="Mamidi S."/>
            <person name="Sreedasyam A."/>
            <person name="Shu S."/>
            <person name="Feldman M."/>
            <person name="Wu J."/>
            <person name="Yu Y."/>
            <person name="Chen C."/>
            <person name="Johnson J."/>
            <person name="Rokhsar D."/>
            <person name="Baxter I."/>
            <person name="Schmutz J."/>
            <person name="Brutnell T."/>
            <person name="Kellogg E."/>
        </authorList>
    </citation>
    <scope>NUCLEOTIDE SEQUENCE [LARGE SCALE GENOMIC DNA]</scope>
</reference>
<evidence type="ECO:0000313" key="2">
    <source>
        <dbReference type="Proteomes" id="UP000298652"/>
    </source>
</evidence>
<dbReference type="Proteomes" id="UP000298652">
    <property type="component" value="Chromosome 6"/>
</dbReference>
<keyword evidence="2" id="KW-1185">Reference proteome</keyword>
<evidence type="ECO:0000313" key="1">
    <source>
        <dbReference type="EMBL" id="TKW10056.1"/>
    </source>
</evidence>
<proteinExistence type="predicted"/>
<dbReference type="Gramene" id="TKW10056">
    <property type="protein sequence ID" value="TKW10056"/>
    <property type="gene ID" value="SEVIR_6G100657v2"/>
</dbReference>
<sequence>MLFYLFFKMQSGRSGTNLRNYLFGFYILLILH</sequence>
<gene>
    <name evidence="1" type="ORF">SEVIR_6G100657v2</name>
</gene>
<dbReference type="AlphaFoldDB" id="A0A4V6D5H1"/>